<gene>
    <name evidence="1" type="ORF">CAEBREN_24571</name>
</gene>
<dbReference type="HOGENOM" id="CLU_044397_1_0_1"/>
<evidence type="ECO:0000313" key="2">
    <source>
        <dbReference type="Proteomes" id="UP000008068"/>
    </source>
</evidence>
<dbReference type="EMBL" id="GL379862">
    <property type="protein sequence ID" value="EGT57502.1"/>
    <property type="molecule type" value="Genomic_DNA"/>
</dbReference>
<dbReference type="Proteomes" id="UP000008068">
    <property type="component" value="Unassembled WGS sequence"/>
</dbReference>
<organism evidence="2">
    <name type="scientific">Caenorhabditis brenneri</name>
    <name type="common">Nematode worm</name>
    <dbReference type="NCBI Taxonomy" id="135651"/>
    <lineage>
        <taxon>Eukaryota</taxon>
        <taxon>Metazoa</taxon>
        <taxon>Ecdysozoa</taxon>
        <taxon>Nematoda</taxon>
        <taxon>Chromadorea</taxon>
        <taxon>Rhabditida</taxon>
        <taxon>Rhabditina</taxon>
        <taxon>Rhabditomorpha</taxon>
        <taxon>Rhabditoidea</taxon>
        <taxon>Rhabditidae</taxon>
        <taxon>Peloderinae</taxon>
        <taxon>Caenorhabditis</taxon>
    </lineage>
</organism>
<dbReference type="AlphaFoldDB" id="G0NCF6"/>
<keyword evidence="2" id="KW-1185">Reference proteome</keyword>
<dbReference type="PANTHER" id="PTHR21503:SF8">
    <property type="entry name" value="F-BOX ASSOCIATED DOMAIN-CONTAINING PROTEIN-RELATED"/>
    <property type="match status" value="1"/>
</dbReference>
<proteinExistence type="predicted"/>
<name>G0NCF6_CAEBE</name>
<dbReference type="PANTHER" id="PTHR21503">
    <property type="entry name" value="F-BOX-CONTAINING HYPOTHETICAL PROTEIN C.ELEGANS"/>
    <property type="match status" value="1"/>
</dbReference>
<accession>G0NCF6</accession>
<reference evidence="2" key="1">
    <citation type="submission" date="2011-07" db="EMBL/GenBank/DDBJ databases">
        <authorList>
            <consortium name="Caenorhabditis brenneri Sequencing and Analysis Consortium"/>
            <person name="Wilson R.K."/>
        </authorList>
    </citation>
    <scope>NUCLEOTIDE SEQUENCE [LARGE SCALE GENOMIC DNA]</scope>
    <source>
        <strain evidence="2">PB2801</strain>
    </source>
</reference>
<sequence>MTFPFLRLPFIVRNEVIRSLGHKECIILVLASKRTADTVRMARIKTPSPLIDISSTESIQLWEGKVVLFLNQEGKMIIDEADVIKSEETNQSNNSILENITKVYNEIKNIFRFEEQFNLVFSADYKKVATMKEVLSDPMMQNWVFCLFENETIDSEEMKMIMDMASPERSFSSDAKECPIDFRHENAFKFRYFEFEDARWVKIEDLYKLNNCYKVILGRTNFTKTEIKKFIDYWVNSKIDMFHRMVIKKTESFELNEIVDELTLLHIENRRSCFTKVNSSKRRQKTLLCFSYPENSLVLTAWVPGTFASDIEVPELDRTINNKQGVIELLIEKKQLDMEWESADRENKRRISNRLRQLDDEIEDYGVYFVDGEATLRDPTP</sequence>
<evidence type="ECO:0000313" key="1">
    <source>
        <dbReference type="EMBL" id="EGT57502.1"/>
    </source>
</evidence>
<dbReference type="InParanoid" id="G0NCF6"/>
<protein>
    <submittedName>
        <fullName evidence="1">Uncharacterized protein</fullName>
    </submittedName>
</protein>